<proteinExistence type="predicted"/>
<name>A0A316H6J9_9SPHI</name>
<dbReference type="Proteomes" id="UP000245678">
    <property type="component" value="Unassembled WGS sequence"/>
</dbReference>
<dbReference type="InterPro" id="IPR032710">
    <property type="entry name" value="NTF2-like_dom_sf"/>
</dbReference>
<dbReference type="AlphaFoldDB" id="A0A316H6J9"/>
<sequence length="123" mass="13494">METNAKLLEDSLLVIWNNRDAGQRLTAMAAIYADDIIFYESNEGPAIQGNAAINDVIAGLQSQWPVEFKFELTAAAKVNHQVQHIEWQLGIPGESPVATGMDIAIIDNGKIKSLHLLLDVPEK</sequence>
<dbReference type="InterPro" id="IPR037401">
    <property type="entry name" value="SnoaL-like"/>
</dbReference>
<reference evidence="2 3" key="1">
    <citation type="submission" date="2018-05" db="EMBL/GenBank/DDBJ databases">
        <title>Genomic Encyclopedia of Archaeal and Bacterial Type Strains, Phase II (KMG-II): from individual species to whole genera.</title>
        <authorList>
            <person name="Goeker M."/>
        </authorList>
    </citation>
    <scope>NUCLEOTIDE SEQUENCE [LARGE SCALE GENOMIC DNA]</scope>
    <source>
        <strain evidence="2 3">DSM 19975</strain>
    </source>
</reference>
<dbReference type="EMBL" id="QGHA01000012">
    <property type="protein sequence ID" value="PWK72508.1"/>
    <property type="molecule type" value="Genomic_DNA"/>
</dbReference>
<dbReference type="Pfam" id="PF12680">
    <property type="entry name" value="SnoaL_2"/>
    <property type="match status" value="1"/>
</dbReference>
<evidence type="ECO:0000259" key="1">
    <source>
        <dbReference type="Pfam" id="PF12680"/>
    </source>
</evidence>
<gene>
    <name evidence="2" type="ORF">LX99_04365</name>
</gene>
<evidence type="ECO:0000313" key="2">
    <source>
        <dbReference type="EMBL" id="PWK72508.1"/>
    </source>
</evidence>
<evidence type="ECO:0000313" key="3">
    <source>
        <dbReference type="Proteomes" id="UP000245678"/>
    </source>
</evidence>
<comment type="caution">
    <text evidence="2">The sequence shown here is derived from an EMBL/GenBank/DDBJ whole genome shotgun (WGS) entry which is preliminary data.</text>
</comment>
<protein>
    <submittedName>
        <fullName evidence="2">SnoaL-like protein</fullName>
    </submittedName>
</protein>
<accession>A0A316H6J9</accession>
<dbReference type="SUPFAM" id="SSF54427">
    <property type="entry name" value="NTF2-like"/>
    <property type="match status" value="1"/>
</dbReference>
<feature type="domain" description="SnoaL-like" evidence="1">
    <location>
        <begin position="23"/>
        <end position="112"/>
    </location>
</feature>
<dbReference type="RefSeq" id="WP_109609714.1">
    <property type="nucleotide sequence ID" value="NZ_QGHA01000012.1"/>
</dbReference>
<keyword evidence="3" id="KW-1185">Reference proteome</keyword>
<organism evidence="2 3">
    <name type="scientific">Mucilaginibacter oryzae</name>
    <dbReference type="NCBI Taxonomy" id="468058"/>
    <lineage>
        <taxon>Bacteria</taxon>
        <taxon>Pseudomonadati</taxon>
        <taxon>Bacteroidota</taxon>
        <taxon>Sphingobacteriia</taxon>
        <taxon>Sphingobacteriales</taxon>
        <taxon>Sphingobacteriaceae</taxon>
        <taxon>Mucilaginibacter</taxon>
    </lineage>
</organism>
<dbReference type="Gene3D" id="3.10.450.50">
    <property type="match status" value="1"/>
</dbReference>